<keyword evidence="5" id="KW-1185">Reference proteome</keyword>
<reference evidence="4 5" key="1">
    <citation type="submission" date="2021-11" db="EMBL/GenBank/DDBJ databases">
        <title>Black yeast isolated from Biological Soil Crust.</title>
        <authorList>
            <person name="Kurbessoian T."/>
        </authorList>
    </citation>
    <scope>NUCLEOTIDE SEQUENCE [LARGE SCALE GENOMIC DNA]</scope>
    <source>
        <strain evidence="4 5">CCFEE 5522</strain>
    </source>
</reference>
<sequence>MDLEGLKKAFGSAFTKYDTDPAKQHFTLAWRRDLEIVEATKLGDSSARIVYRFPVTNEYLNPSGGFHGGAAATFLDIGTSFLLVMIARPGFWPSGGTSRTLNVTYLRPAKEGEMLRMECEIVHVGKRLCLLKGAILREKDGAVVSVCEHNKVNLDNSKV</sequence>
<dbReference type="PANTHER" id="PTHR21660">
    <property type="entry name" value="THIOESTERASE SUPERFAMILY MEMBER-RELATED"/>
    <property type="match status" value="1"/>
</dbReference>
<dbReference type="Pfam" id="PF03061">
    <property type="entry name" value="4HBT"/>
    <property type="match status" value="1"/>
</dbReference>
<dbReference type="InterPro" id="IPR003736">
    <property type="entry name" value="PAAI_dom"/>
</dbReference>
<dbReference type="InterPro" id="IPR039298">
    <property type="entry name" value="ACOT13"/>
</dbReference>
<dbReference type="NCBIfam" id="TIGR00369">
    <property type="entry name" value="unchar_dom_1"/>
    <property type="match status" value="1"/>
</dbReference>
<gene>
    <name evidence="4" type="ORF">LTR36_010795</name>
</gene>
<dbReference type="Gene3D" id="3.10.129.10">
    <property type="entry name" value="Hotdog Thioesterase"/>
    <property type="match status" value="1"/>
</dbReference>
<dbReference type="InterPro" id="IPR006683">
    <property type="entry name" value="Thioestr_dom"/>
</dbReference>
<accession>A0AAV9JRJ3</accession>
<dbReference type="CDD" id="cd03443">
    <property type="entry name" value="PaaI_thioesterase"/>
    <property type="match status" value="1"/>
</dbReference>
<dbReference type="Proteomes" id="UP001324427">
    <property type="component" value="Unassembled WGS sequence"/>
</dbReference>
<feature type="domain" description="Thioesterase" evidence="3">
    <location>
        <begin position="66"/>
        <end position="141"/>
    </location>
</feature>
<evidence type="ECO:0000313" key="4">
    <source>
        <dbReference type="EMBL" id="KAK4548075.1"/>
    </source>
</evidence>
<evidence type="ECO:0000256" key="1">
    <source>
        <dbReference type="ARBA" id="ARBA00008324"/>
    </source>
</evidence>
<organism evidence="4 5">
    <name type="scientific">Oleoguttula mirabilis</name>
    <dbReference type="NCBI Taxonomy" id="1507867"/>
    <lineage>
        <taxon>Eukaryota</taxon>
        <taxon>Fungi</taxon>
        <taxon>Dikarya</taxon>
        <taxon>Ascomycota</taxon>
        <taxon>Pezizomycotina</taxon>
        <taxon>Dothideomycetes</taxon>
        <taxon>Dothideomycetidae</taxon>
        <taxon>Mycosphaerellales</taxon>
        <taxon>Teratosphaeriaceae</taxon>
        <taxon>Oleoguttula</taxon>
    </lineage>
</organism>
<dbReference type="InterPro" id="IPR029069">
    <property type="entry name" value="HotDog_dom_sf"/>
</dbReference>
<keyword evidence="2" id="KW-0378">Hydrolase</keyword>
<evidence type="ECO:0000256" key="2">
    <source>
        <dbReference type="ARBA" id="ARBA00022801"/>
    </source>
</evidence>
<protein>
    <recommendedName>
        <fullName evidence="3">Thioesterase domain-containing protein</fullName>
    </recommendedName>
</protein>
<comment type="similarity">
    <text evidence="1">Belongs to the thioesterase PaaI family.</text>
</comment>
<comment type="caution">
    <text evidence="4">The sequence shown here is derived from an EMBL/GenBank/DDBJ whole genome shotgun (WGS) entry which is preliminary data.</text>
</comment>
<dbReference type="EMBL" id="JAVFHQ010000009">
    <property type="protein sequence ID" value="KAK4548075.1"/>
    <property type="molecule type" value="Genomic_DNA"/>
</dbReference>
<name>A0AAV9JRJ3_9PEZI</name>
<dbReference type="PANTHER" id="PTHR21660:SF1">
    <property type="entry name" value="ACYL-COENZYME A THIOESTERASE 13"/>
    <property type="match status" value="1"/>
</dbReference>
<dbReference type="SUPFAM" id="SSF54637">
    <property type="entry name" value="Thioesterase/thiol ester dehydrase-isomerase"/>
    <property type="match status" value="1"/>
</dbReference>
<dbReference type="AlphaFoldDB" id="A0AAV9JRJ3"/>
<evidence type="ECO:0000313" key="5">
    <source>
        <dbReference type="Proteomes" id="UP001324427"/>
    </source>
</evidence>
<evidence type="ECO:0000259" key="3">
    <source>
        <dbReference type="Pfam" id="PF03061"/>
    </source>
</evidence>
<proteinExistence type="inferred from homology"/>
<dbReference type="GO" id="GO:0047617">
    <property type="term" value="F:fatty acyl-CoA hydrolase activity"/>
    <property type="evidence" value="ECO:0007669"/>
    <property type="project" value="InterPro"/>
</dbReference>